<evidence type="ECO:0000256" key="4">
    <source>
        <dbReference type="ARBA" id="ARBA00022989"/>
    </source>
</evidence>
<dbReference type="GO" id="GO:0016020">
    <property type="term" value="C:membrane"/>
    <property type="evidence" value="ECO:0007669"/>
    <property type="project" value="UniProtKB-SubCell"/>
</dbReference>
<dbReference type="GO" id="GO:0015108">
    <property type="term" value="F:chloride transmembrane transporter activity"/>
    <property type="evidence" value="ECO:0007669"/>
    <property type="project" value="InterPro"/>
</dbReference>
<dbReference type="InterPro" id="IPR051280">
    <property type="entry name" value="Cl-channel/antiporter"/>
</dbReference>
<dbReference type="PRINTS" id="PR00762">
    <property type="entry name" value="CLCHANNEL"/>
</dbReference>
<keyword evidence="9" id="KW-1185">Reference proteome</keyword>
<organism evidence="8 9">
    <name type="scientific">Prototheca wickerhamii</name>
    <dbReference type="NCBI Taxonomy" id="3111"/>
    <lineage>
        <taxon>Eukaryota</taxon>
        <taxon>Viridiplantae</taxon>
        <taxon>Chlorophyta</taxon>
        <taxon>core chlorophytes</taxon>
        <taxon>Trebouxiophyceae</taxon>
        <taxon>Chlorellales</taxon>
        <taxon>Chlorellaceae</taxon>
        <taxon>Prototheca</taxon>
    </lineage>
</organism>
<dbReference type="Pfam" id="PF00654">
    <property type="entry name" value="Voltage_CLC"/>
    <property type="match status" value="1"/>
</dbReference>
<gene>
    <name evidence="8" type="ORF">QBZ16_002682</name>
</gene>
<dbReference type="InterPro" id="IPR014743">
    <property type="entry name" value="Cl-channel_core"/>
</dbReference>
<dbReference type="Proteomes" id="UP001255856">
    <property type="component" value="Unassembled WGS sequence"/>
</dbReference>
<evidence type="ECO:0000313" key="9">
    <source>
        <dbReference type="Proteomes" id="UP001255856"/>
    </source>
</evidence>
<evidence type="ECO:0000256" key="2">
    <source>
        <dbReference type="ARBA" id="ARBA00022692"/>
    </source>
</evidence>
<evidence type="ECO:0000256" key="1">
    <source>
        <dbReference type="ARBA" id="ARBA00004141"/>
    </source>
</evidence>
<evidence type="ECO:0000313" key="8">
    <source>
        <dbReference type="EMBL" id="KAK2078992.1"/>
    </source>
</evidence>
<comment type="subcellular location">
    <subcellularLocation>
        <location evidence="1">Membrane</location>
        <topology evidence="1">Multi-pass membrane protein</topology>
    </subcellularLocation>
</comment>
<dbReference type="InterPro" id="IPR001807">
    <property type="entry name" value="ClC"/>
</dbReference>
<dbReference type="Gene3D" id="1.10.3080.10">
    <property type="entry name" value="Clc chloride channel"/>
    <property type="match status" value="1"/>
</dbReference>
<reference evidence="8" key="1">
    <citation type="submission" date="2021-01" db="EMBL/GenBank/DDBJ databases">
        <authorList>
            <person name="Eckstrom K.M.E."/>
        </authorList>
    </citation>
    <scope>NUCLEOTIDE SEQUENCE</scope>
    <source>
        <strain evidence="8">UVCC 0001</strain>
    </source>
</reference>
<comment type="caution">
    <text evidence="8">The sequence shown here is derived from an EMBL/GenBank/DDBJ whole genome shotgun (WGS) entry which is preliminary data.</text>
</comment>
<dbReference type="AlphaFoldDB" id="A0AAD9MIW6"/>
<evidence type="ECO:0000256" key="5">
    <source>
        <dbReference type="ARBA" id="ARBA00023122"/>
    </source>
</evidence>
<accession>A0AAD9MIW6</accession>
<feature type="transmembrane region" description="Helical" evidence="7">
    <location>
        <begin position="50"/>
        <end position="70"/>
    </location>
</feature>
<name>A0AAD9MIW6_PROWI</name>
<keyword evidence="2 7" id="KW-0812">Transmembrane</keyword>
<protein>
    <submittedName>
        <fullName evidence="8">Uncharacterized protein</fullName>
    </submittedName>
</protein>
<dbReference type="PANTHER" id="PTHR11689">
    <property type="entry name" value="CHLORIDE CHANNEL PROTEIN CLC FAMILY MEMBER"/>
    <property type="match status" value="1"/>
</dbReference>
<dbReference type="SUPFAM" id="SSF81340">
    <property type="entry name" value="Clc chloride channel"/>
    <property type="match status" value="1"/>
</dbReference>
<evidence type="ECO:0000256" key="6">
    <source>
        <dbReference type="ARBA" id="ARBA00023136"/>
    </source>
</evidence>
<proteinExistence type="predicted"/>
<keyword evidence="3" id="KW-0677">Repeat</keyword>
<dbReference type="EMBL" id="JASFZW010000003">
    <property type="protein sequence ID" value="KAK2078992.1"/>
    <property type="molecule type" value="Genomic_DNA"/>
</dbReference>
<dbReference type="PANTHER" id="PTHR11689:SF161">
    <property type="entry name" value="CHLORIDE CHANNEL PROTEIN"/>
    <property type="match status" value="1"/>
</dbReference>
<keyword evidence="6 7" id="KW-0472">Membrane</keyword>
<keyword evidence="4 7" id="KW-1133">Transmembrane helix</keyword>
<sequence>MWPHRRRTIAIGPSVESLSYSVDINRVALRAMRKEAAAPRRLYGYSGRTLAKLLTTVATGVIIGLTAVALSQSIENMVSLRDRWVRAAMSRHFSAEAPITSVLPALGLQLAVSLTAATGAAALVQLVAPKAAGAGVTLVMAYLNGNDIPDALTFRTYAVKFIGNVAARFAGLGAGARGPDDPPRRLRRLLPLRC</sequence>
<evidence type="ECO:0000256" key="7">
    <source>
        <dbReference type="SAM" id="Phobius"/>
    </source>
</evidence>
<evidence type="ECO:0000256" key="3">
    <source>
        <dbReference type="ARBA" id="ARBA00022737"/>
    </source>
</evidence>
<keyword evidence="5" id="KW-0129">CBS domain</keyword>